<evidence type="ECO:0000256" key="3">
    <source>
        <dbReference type="ARBA" id="ARBA00022801"/>
    </source>
</evidence>
<sequence>MDNFEKISLRLAKLEEYRKALNRFKAVEAVDLQKDRDKAAIVERNLQLAIECCVDIAELLIISGRLKKADDGKDAIIIVGEAGIIDKEFAREFSKTVGFRNLLIHEYLDIDYQKVAENLKSNLEDFEVFAQSVARYLTG</sequence>
<dbReference type="NCBIfam" id="NF047751">
    <property type="entry name" value="HepT_toxin"/>
    <property type="match status" value="1"/>
</dbReference>
<dbReference type="InterPro" id="IPR052379">
    <property type="entry name" value="Type_VII_TA_RNase"/>
</dbReference>
<dbReference type="GO" id="GO:0004540">
    <property type="term" value="F:RNA nuclease activity"/>
    <property type="evidence" value="ECO:0007669"/>
    <property type="project" value="InterPro"/>
</dbReference>
<evidence type="ECO:0008006" key="7">
    <source>
        <dbReference type="Google" id="ProtNLM"/>
    </source>
</evidence>
<accession>A0A0G1NNW1</accession>
<dbReference type="Pfam" id="PF01934">
    <property type="entry name" value="HepT-like"/>
    <property type="match status" value="1"/>
</dbReference>
<dbReference type="PANTHER" id="PTHR33397">
    <property type="entry name" value="UPF0331 PROTEIN YUTE"/>
    <property type="match status" value="1"/>
</dbReference>
<evidence type="ECO:0000256" key="1">
    <source>
        <dbReference type="ARBA" id="ARBA00022649"/>
    </source>
</evidence>
<dbReference type="GO" id="GO:0110001">
    <property type="term" value="C:toxin-antitoxin complex"/>
    <property type="evidence" value="ECO:0007669"/>
    <property type="project" value="InterPro"/>
</dbReference>
<dbReference type="GO" id="GO:0016787">
    <property type="term" value="F:hydrolase activity"/>
    <property type="evidence" value="ECO:0007669"/>
    <property type="project" value="UniProtKB-KW"/>
</dbReference>
<dbReference type="AlphaFoldDB" id="A0A0G1NNW1"/>
<gene>
    <name evidence="5" type="ORF">UX31_C0003G0005</name>
</gene>
<evidence type="ECO:0000313" key="6">
    <source>
        <dbReference type="Proteomes" id="UP000034107"/>
    </source>
</evidence>
<dbReference type="PANTHER" id="PTHR33397:SF5">
    <property type="entry name" value="RNASE YUTE-RELATED"/>
    <property type="match status" value="1"/>
</dbReference>
<keyword evidence="2" id="KW-0540">Nuclease</keyword>
<keyword evidence="1" id="KW-1277">Toxin-antitoxin system</keyword>
<dbReference type="InterPro" id="IPR037038">
    <property type="entry name" value="HepT-like_sf"/>
</dbReference>
<comment type="caution">
    <text evidence="5">The sequence shown here is derived from an EMBL/GenBank/DDBJ whole genome shotgun (WGS) entry which is preliminary data.</text>
</comment>
<organism evidence="5 6">
    <name type="scientific">Candidatus Nomurabacteria bacterium GW2011_GWA1_46_11</name>
    <dbReference type="NCBI Taxonomy" id="1618732"/>
    <lineage>
        <taxon>Bacteria</taxon>
        <taxon>Candidatus Nomuraibacteriota</taxon>
    </lineage>
</organism>
<dbReference type="Proteomes" id="UP000034107">
    <property type="component" value="Unassembled WGS sequence"/>
</dbReference>
<proteinExistence type="inferred from homology"/>
<evidence type="ECO:0000256" key="2">
    <source>
        <dbReference type="ARBA" id="ARBA00022722"/>
    </source>
</evidence>
<evidence type="ECO:0000313" key="5">
    <source>
        <dbReference type="EMBL" id="KKU22339.1"/>
    </source>
</evidence>
<dbReference type="Gene3D" id="1.20.120.580">
    <property type="entry name" value="bsu32300-like"/>
    <property type="match status" value="1"/>
</dbReference>
<dbReference type="EMBL" id="LCLS01000003">
    <property type="protein sequence ID" value="KKU22339.1"/>
    <property type="molecule type" value="Genomic_DNA"/>
</dbReference>
<reference evidence="5 6" key="1">
    <citation type="journal article" date="2015" name="Nature">
        <title>rRNA introns, odd ribosomes, and small enigmatic genomes across a large radiation of phyla.</title>
        <authorList>
            <person name="Brown C.T."/>
            <person name="Hug L.A."/>
            <person name="Thomas B.C."/>
            <person name="Sharon I."/>
            <person name="Castelle C.J."/>
            <person name="Singh A."/>
            <person name="Wilkins M.J."/>
            <person name="Williams K.H."/>
            <person name="Banfield J.F."/>
        </authorList>
    </citation>
    <scope>NUCLEOTIDE SEQUENCE [LARGE SCALE GENOMIC DNA]</scope>
</reference>
<keyword evidence="3" id="KW-0378">Hydrolase</keyword>
<protein>
    <recommendedName>
        <fullName evidence="7">DUF86 domain-containing protein</fullName>
    </recommendedName>
</protein>
<evidence type="ECO:0000256" key="4">
    <source>
        <dbReference type="ARBA" id="ARBA00024207"/>
    </source>
</evidence>
<dbReference type="InterPro" id="IPR008201">
    <property type="entry name" value="HepT-like"/>
</dbReference>
<comment type="similarity">
    <text evidence="4">Belongs to the HepT RNase toxin family.</text>
</comment>
<name>A0A0G1NNW1_9BACT</name>